<dbReference type="KEGG" id="lmat:92514169"/>
<dbReference type="RefSeq" id="XP_067177888.1">
    <property type="nucleotide sequence ID" value="XM_067321657.1"/>
</dbReference>
<protein>
    <recommendedName>
        <fullName evidence="2">JmjC domain-containing protein</fullName>
    </recommendedName>
</protein>
<dbReference type="OrthoDB" id="415358at2759"/>
<evidence type="ECO:0000259" key="2">
    <source>
        <dbReference type="PROSITE" id="PS51184"/>
    </source>
</evidence>
<keyword evidence="4" id="KW-1185">Reference proteome</keyword>
<name>A0A836H2K8_9TRYP</name>
<accession>A0A836H2K8</accession>
<dbReference type="PROSITE" id="PS51184">
    <property type="entry name" value="JMJC"/>
    <property type="match status" value="1"/>
</dbReference>
<dbReference type="PANTHER" id="PTHR12461:SF99">
    <property type="entry name" value="BIFUNCTIONAL PEPTIDASE AND (3S)-LYSYL HYDROXYLASE JMJD7"/>
    <property type="match status" value="1"/>
</dbReference>
<gene>
    <name evidence="3" type="ORF">LSCM1_04135</name>
</gene>
<proteinExistence type="predicted"/>
<dbReference type="AlphaFoldDB" id="A0A836H2K8"/>
<feature type="region of interest" description="Disordered" evidence="1">
    <location>
        <begin position="153"/>
        <end position="175"/>
    </location>
</feature>
<dbReference type="InterPro" id="IPR014710">
    <property type="entry name" value="RmlC-like_jellyroll"/>
</dbReference>
<dbReference type="Proteomes" id="UP000673552">
    <property type="component" value="Chromosome 26"/>
</dbReference>
<evidence type="ECO:0000313" key="3">
    <source>
        <dbReference type="EMBL" id="KAG5476430.1"/>
    </source>
</evidence>
<reference evidence="3 4" key="1">
    <citation type="submission" date="2021-03" db="EMBL/GenBank/DDBJ databases">
        <title>Leishmania (Mundinia) martiniquensis Genome sequencing and assembly.</title>
        <authorList>
            <person name="Almutairi H."/>
            <person name="Gatherer D."/>
        </authorList>
    </citation>
    <scope>NUCLEOTIDE SEQUENCE [LARGE SCALE GENOMIC DNA]</scope>
    <source>
        <strain evidence="3">LSCM1</strain>
    </source>
</reference>
<dbReference type="GeneID" id="92514169"/>
<dbReference type="InterPro" id="IPR003347">
    <property type="entry name" value="JmjC_dom"/>
</dbReference>
<feature type="compositionally biased region" description="Polar residues" evidence="1">
    <location>
        <begin position="479"/>
        <end position="488"/>
    </location>
</feature>
<feature type="domain" description="JmjC" evidence="2">
    <location>
        <begin position="313"/>
        <end position="586"/>
    </location>
</feature>
<feature type="region of interest" description="Disordered" evidence="1">
    <location>
        <begin position="479"/>
        <end position="503"/>
    </location>
</feature>
<dbReference type="Gene3D" id="2.60.120.10">
    <property type="entry name" value="Jelly Rolls"/>
    <property type="match status" value="3"/>
</dbReference>
<comment type="caution">
    <text evidence="3">The sequence shown here is derived from an EMBL/GenBank/DDBJ whole genome shotgun (WGS) entry which is preliminary data.</text>
</comment>
<sequence>MPTSAAPSAPSGEARPTLLDAFARSAAALRNFGVPHIRVVGLSLGCTQQDYERQRARQDGKDFEALLEESGLRGTCAAGLGSASRRMQNEQGLLPEARANSHVPIVTEQEFMHKFVFHSRPCVILDALAAWPAMHKWRDDCYLFDLDHSLPPEAEKSSDSDDAQDEGKGAVVSDAGTGTGERVCKCADAGTVTEKSVRRLKVTVALTPNGRADAVTRVTYATSAVPAGDAADVYAGDEARKQAVLLPPLTHALDKGEGGTVRREKLFMCAAELRVTLSQLYGLLQRSPMCSPPHPIDIDMRAYADKQHTHVIAYAQLQNNCLNTEYSHLRVDLCSNVERFGCRVFAKEAVEAANVWLGIPASVSAMHQDWVENLYSVVRGVKEFVLIPPWEGPFVPKPEIPAAAFAVDEAASLMDPEDGLAESWSLQFKEYPVKDGTVVPWMDFDLTGADVEEDAEGAARVELESRLFEKRCVGMASWSSSYPNSETTRVSEEQEAAAAREEASRKPLHPLVAYVHPGETLYLPAMWLHRVAQHADSTDLRARAQHRGAAGAAASATPPPLPLVAAVNYWYDMSFSNPSVVLLREFGLLL</sequence>
<dbReference type="EMBL" id="JAFEUZ010000026">
    <property type="protein sequence ID" value="KAG5476430.1"/>
    <property type="molecule type" value="Genomic_DNA"/>
</dbReference>
<dbReference type="PANTHER" id="PTHR12461">
    <property type="entry name" value="HYPOXIA-INDUCIBLE FACTOR 1 ALPHA INHIBITOR-RELATED"/>
    <property type="match status" value="1"/>
</dbReference>
<organism evidence="3 4">
    <name type="scientific">Leishmania martiniquensis</name>
    <dbReference type="NCBI Taxonomy" id="1580590"/>
    <lineage>
        <taxon>Eukaryota</taxon>
        <taxon>Discoba</taxon>
        <taxon>Euglenozoa</taxon>
        <taxon>Kinetoplastea</taxon>
        <taxon>Metakinetoplastina</taxon>
        <taxon>Trypanosomatida</taxon>
        <taxon>Trypanosomatidae</taxon>
        <taxon>Leishmaniinae</taxon>
        <taxon>Leishmania</taxon>
    </lineage>
</organism>
<dbReference type="SUPFAM" id="SSF51197">
    <property type="entry name" value="Clavaminate synthase-like"/>
    <property type="match status" value="1"/>
</dbReference>
<evidence type="ECO:0000256" key="1">
    <source>
        <dbReference type="SAM" id="MobiDB-lite"/>
    </source>
</evidence>
<dbReference type="InterPro" id="IPR041667">
    <property type="entry name" value="Cupin_8"/>
</dbReference>
<evidence type="ECO:0000313" key="4">
    <source>
        <dbReference type="Proteomes" id="UP000673552"/>
    </source>
</evidence>
<dbReference type="Pfam" id="PF13621">
    <property type="entry name" value="Cupin_8"/>
    <property type="match status" value="1"/>
</dbReference>